<feature type="region of interest" description="Disordered" evidence="1">
    <location>
        <begin position="85"/>
        <end position="118"/>
    </location>
</feature>
<proteinExistence type="predicted"/>
<protein>
    <submittedName>
        <fullName evidence="2">Uncharacterized protein</fullName>
    </submittedName>
</protein>
<dbReference type="VEuPathDB" id="VectorBase:HLOH_064209"/>
<feature type="compositionally biased region" description="Basic and acidic residues" evidence="1">
    <location>
        <begin position="102"/>
        <end position="118"/>
    </location>
</feature>
<evidence type="ECO:0000313" key="3">
    <source>
        <dbReference type="Proteomes" id="UP000821853"/>
    </source>
</evidence>
<accession>A0A9J6FQ01</accession>
<evidence type="ECO:0000256" key="1">
    <source>
        <dbReference type="SAM" id="MobiDB-lite"/>
    </source>
</evidence>
<gene>
    <name evidence="2" type="ORF">HPB48_014865</name>
</gene>
<dbReference type="AlphaFoldDB" id="A0A9J6FQ01"/>
<dbReference type="EMBL" id="JABSTR010000002">
    <property type="protein sequence ID" value="KAH9364337.1"/>
    <property type="molecule type" value="Genomic_DNA"/>
</dbReference>
<keyword evidence="3" id="KW-1185">Reference proteome</keyword>
<dbReference type="OrthoDB" id="6511505at2759"/>
<evidence type="ECO:0000313" key="2">
    <source>
        <dbReference type="EMBL" id="KAH9364337.1"/>
    </source>
</evidence>
<comment type="caution">
    <text evidence="2">The sequence shown here is derived from an EMBL/GenBank/DDBJ whole genome shotgun (WGS) entry which is preliminary data.</text>
</comment>
<dbReference type="Proteomes" id="UP000821853">
    <property type="component" value="Chromosome 10"/>
</dbReference>
<name>A0A9J6FQ01_HAELO</name>
<dbReference type="OMA" id="SSEECRW"/>
<reference evidence="2 3" key="1">
    <citation type="journal article" date="2020" name="Cell">
        <title>Large-Scale Comparative Analyses of Tick Genomes Elucidate Their Genetic Diversity and Vector Capacities.</title>
        <authorList>
            <consortium name="Tick Genome and Microbiome Consortium (TIGMIC)"/>
            <person name="Jia N."/>
            <person name="Wang J."/>
            <person name="Shi W."/>
            <person name="Du L."/>
            <person name="Sun Y."/>
            <person name="Zhan W."/>
            <person name="Jiang J.F."/>
            <person name="Wang Q."/>
            <person name="Zhang B."/>
            <person name="Ji P."/>
            <person name="Bell-Sakyi L."/>
            <person name="Cui X.M."/>
            <person name="Yuan T.T."/>
            <person name="Jiang B.G."/>
            <person name="Yang W.F."/>
            <person name="Lam T.T."/>
            <person name="Chang Q.C."/>
            <person name="Ding S.J."/>
            <person name="Wang X.J."/>
            <person name="Zhu J.G."/>
            <person name="Ruan X.D."/>
            <person name="Zhao L."/>
            <person name="Wei J.T."/>
            <person name="Ye R.Z."/>
            <person name="Que T.C."/>
            <person name="Du C.H."/>
            <person name="Zhou Y.H."/>
            <person name="Cheng J.X."/>
            <person name="Dai P.F."/>
            <person name="Guo W.B."/>
            <person name="Han X.H."/>
            <person name="Huang E.J."/>
            <person name="Li L.F."/>
            <person name="Wei W."/>
            <person name="Gao Y.C."/>
            <person name="Liu J.Z."/>
            <person name="Shao H.Z."/>
            <person name="Wang X."/>
            <person name="Wang C.C."/>
            <person name="Yang T.C."/>
            <person name="Huo Q.B."/>
            <person name="Li W."/>
            <person name="Chen H.Y."/>
            <person name="Chen S.E."/>
            <person name="Zhou L.G."/>
            <person name="Ni X.B."/>
            <person name="Tian J.H."/>
            <person name="Sheng Y."/>
            <person name="Liu T."/>
            <person name="Pan Y.S."/>
            <person name="Xia L.Y."/>
            <person name="Li J."/>
            <person name="Zhao F."/>
            <person name="Cao W.C."/>
        </authorList>
    </citation>
    <scope>NUCLEOTIDE SEQUENCE [LARGE SCALE GENOMIC DNA]</scope>
    <source>
        <strain evidence="2">HaeL-2018</strain>
    </source>
</reference>
<organism evidence="2 3">
    <name type="scientific">Haemaphysalis longicornis</name>
    <name type="common">Bush tick</name>
    <dbReference type="NCBI Taxonomy" id="44386"/>
    <lineage>
        <taxon>Eukaryota</taxon>
        <taxon>Metazoa</taxon>
        <taxon>Ecdysozoa</taxon>
        <taxon>Arthropoda</taxon>
        <taxon>Chelicerata</taxon>
        <taxon>Arachnida</taxon>
        <taxon>Acari</taxon>
        <taxon>Parasitiformes</taxon>
        <taxon>Ixodida</taxon>
        <taxon>Ixodoidea</taxon>
        <taxon>Ixodidae</taxon>
        <taxon>Haemaphysalinae</taxon>
        <taxon>Haemaphysalis</taxon>
    </lineage>
</organism>
<sequence>MTFLSRQDTKIVMRPRGGRNVGEISRYEVSRTILTAAGVSPKNVIYDVICPNKQQNIIVVSTPRSQNADHYWAVKILNINGAAPKLAPMKRPPTAPSMASSEECRWHKSRDQRIHRPR</sequence>